<dbReference type="Proteomes" id="UP000182257">
    <property type="component" value="Unassembled WGS sequence"/>
</dbReference>
<name>A0A1H4DA76_XYLRU</name>
<dbReference type="EMBL" id="FNRF01000004">
    <property type="protein sequence ID" value="SEA69299.1"/>
    <property type="molecule type" value="Genomic_DNA"/>
</dbReference>
<accession>A0A1H4DA76</accession>
<evidence type="ECO:0000313" key="2">
    <source>
        <dbReference type="Proteomes" id="UP000182257"/>
    </source>
</evidence>
<sequence>MIDECSAYEIVMIVHELHKRGYEQLRLFPGLSPSGGSWRWMVYPKVLIGDNLYCEHNHDSLPFECPHGSTADDRPNPKRPLIGADDFIKEYGSYVALAKGTDAEYVRWFENIVNHAKNYDYPIAFAEYFNAKQWKFTSGEKLSYPPITPITIDSFSDEQMIAYAKCTFDDFSVAELNDVLTFEGIRPSILQLANVIRQAIREKKGLINHVECGSEKRLAYIGRDIINEENIEHGLRITLKTGEVIDLMDEIELFAWSNTK</sequence>
<evidence type="ECO:0000313" key="1">
    <source>
        <dbReference type="EMBL" id="SEA69299.1"/>
    </source>
</evidence>
<gene>
    <name evidence="1" type="ORF">SAMN05216462_2198</name>
</gene>
<dbReference type="AlphaFoldDB" id="A0A1H4DA76"/>
<reference evidence="1 2" key="1">
    <citation type="submission" date="2016-10" db="EMBL/GenBank/DDBJ databases">
        <authorList>
            <person name="de Groot N.N."/>
        </authorList>
    </citation>
    <scope>NUCLEOTIDE SEQUENCE [LARGE SCALE GENOMIC DNA]</scope>
    <source>
        <strain evidence="1 2">D31d</strain>
    </source>
</reference>
<protein>
    <submittedName>
        <fullName evidence="1">Uncharacterized protein</fullName>
    </submittedName>
</protein>
<organism evidence="1 2">
    <name type="scientific">Xylanibacter ruminicola</name>
    <name type="common">Prevotella ruminicola</name>
    <dbReference type="NCBI Taxonomy" id="839"/>
    <lineage>
        <taxon>Bacteria</taxon>
        <taxon>Pseudomonadati</taxon>
        <taxon>Bacteroidota</taxon>
        <taxon>Bacteroidia</taxon>
        <taxon>Bacteroidales</taxon>
        <taxon>Prevotellaceae</taxon>
        <taxon>Xylanibacter</taxon>
    </lineage>
</organism>
<proteinExistence type="predicted"/>